<comment type="caution">
    <text evidence="1">The sequence shown here is derived from an EMBL/GenBank/DDBJ whole genome shotgun (WGS) entry which is preliminary data.</text>
</comment>
<dbReference type="EMBL" id="JAGMUV010000001">
    <property type="protein sequence ID" value="KAH7176200.1"/>
    <property type="molecule type" value="Genomic_DNA"/>
</dbReference>
<keyword evidence="2" id="KW-1185">Reference proteome</keyword>
<evidence type="ECO:0000313" key="2">
    <source>
        <dbReference type="Proteomes" id="UP000738349"/>
    </source>
</evidence>
<dbReference type="OrthoDB" id="10429096at2759"/>
<reference evidence="1" key="1">
    <citation type="journal article" date="2021" name="Nat. Commun.">
        <title>Genetic determinants of endophytism in the Arabidopsis root mycobiome.</title>
        <authorList>
            <person name="Mesny F."/>
            <person name="Miyauchi S."/>
            <person name="Thiergart T."/>
            <person name="Pickel B."/>
            <person name="Atanasova L."/>
            <person name="Karlsson M."/>
            <person name="Huettel B."/>
            <person name="Barry K.W."/>
            <person name="Haridas S."/>
            <person name="Chen C."/>
            <person name="Bauer D."/>
            <person name="Andreopoulos W."/>
            <person name="Pangilinan J."/>
            <person name="LaButti K."/>
            <person name="Riley R."/>
            <person name="Lipzen A."/>
            <person name="Clum A."/>
            <person name="Drula E."/>
            <person name="Henrissat B."/>
            <person name="Kohler A."/>
            <person name="Grigoriev I.V."/>
            <person name="Martin F.M."/>
            <person name="Hacquard S."/>
        </authorList>
    </citation>
    <scope>NUCLEOTIDE SEQUENCE</scope>
    <source>
        <strain evidence="1">MPI-CAGE-AT-0147</strain>
    </source>
</reference>
<dbReference type="Proteomes" id="UP000738349">
    <property type="component" value="Unassembled WGS sequence"/>
</dbReference>
<protein>
    <submittedName>
        <fullName evidence="1">Uncharacterized protein</fullName>
    </submittedName>
</protein>
<accession>A0A9P9JMZ6</accession>
<evidence type="ECO:0000313" key="1">
    <source>
        <dbReference type="EMBL" id="KAH7176200.1"/>
    </source>
</evidence>
<sequence length="86" mass="9660">MKFTIEPPDKATIFSAGARKTPAEIEGANQILEWRCCFVKVYEIDENGEKRFTGEYDVCNGKGIVPHGTEIHLKGIMGVWKTTENN</sequence>
<organism evidence="1 2">
    <name type="scientific">Dactylonectria macrodidyma</name>
    <dbReference type="NCBI Taxonomy" id="307937"/>
    <lineage>
        <taxon>Eukaryota</taxon>
        <taxon>Fungi</taxon>
        <taxon>Dikarya</taxon>
        <taxon>Ascomycota</taxon>
        <taxon>Pezizomycotina</taxon>
        <taxon>Sordariomycetes</taxon>
        <taxon>Hypocreomycetidae</taxon>
        <taxon>Hypocreales</taxon>
        <taxon>Nectriaceae</taxon>
        <taxon>Dactylonectria</taxon>
    </lineage>
</organism>
<dbReference type="AlphaFoldDB" id="A0A9P9JMZ6"/>
<proteinExistence type="predicted"/>
<name>A0A9P9JMZ6_9HYPO</name>
<gene>
    <name evidence="1" type="ORF">EDB81DRAFT_33435</name>
</gene>